<dbReference type="PROSITE" id="PS00894">
    <property type="entry name" value="HTH_DEOR_1"/>
    <property type="match status" value="1"/>
</dbReference>
<dbReference type="SUPFAM" id="SSF100950">
    <property type="entry name" value="NagB/RpiA/CoA transferase-like"/>
    <property type="match status" value="1"/>
</dbReference>
<dbReference type="Pfam" id="PF00455">
    <property type="entry name" value="DeoRC"/>
    <property type="match status" value="1"/>
</dbReference>
<dbReference type="OrthoDB" id="9797223at2"/>
<dbReference type="InterPro" id="IPR018356">
    <property type="entry name" value="Tscrpt_reg_HTH_DeoR_CS"/>
</dbReference>
<proteinExistence type="predicted"/>
<feature type="domain" description="HTH deoR-type" evidence="4">
    <location>
        <begin position="12"/>
        <end position="67"/>
    </location>
</feature>
<gene>
    <name evidence="5" type="ORF">SE15_03350</name>
</gene>
<dbReference type="SMART" id="SM00420">
    <property type="entry name" value="HTH_DEOR"/>
    <property type="match status" value="1"/>
</dbReference>
<dbReference type="GO" id="GO:0003677">
    <property type="term" value="F:DNA binding"/>
    <property type="evidence" value="ECO:0007669"/>
    <property type="project" value="UniProtKB-KW"/>
</dbReference>
<comment type="caution">
    <text evidence="5">The sequence shown here is derived from an EMBL/GenBank/DDBJ whole genome shotgun (WGS) entry which is preliminary data.</text>
</comment>
<evidence type="ECO:0000256" key="2">
    <source>
        <dbReference type="ARBA" id="ARBA00023125"/>
    </source>
</evidence>
<dbReference type="SMART" id="SM01134">
    <property type="entry name" value="DeoRC"/>
    <property type="match status" value="1"/>
</dbReference>
<keyword evidence="3" id="KW-0804">Transcription</keyword>
<dbReference type="InterPro" id="IPR014036">
    <property type="entry name" value="DeoR-like_C"/>
</dbReference>
<evidence type="ECO:0000313" key="6">
    <source>
        <dbReference type="Proteomes" id="UP000050544"/>
    </source>
</evidence>
<dbReference type="GO" id="GO:0003700">
    <property type="term" value="F:DNA-binding transcription factor activity"/>
    <property type="evidence" value="ECO:0007669"/>
    <property type="project" value="InterPro"/>
</dbReference>
<dbReference type="EMBL" id="LGKO01000002">
    <property type="protein sequence ID" value="KPL84207.1"/>
    <property type="molecule type" value="Genomic_DNA"/>
</dbReference>
<dbReference type="PANTHER" id="PTHR30363:SF44">
    <property type="entry name" value="AGA OPERON TRANSCRIPTIONAL REPRESSOR-RELATED"/>
    <property type="match status" value="1"/>
</dbReference>
<dbReference type="STRING" id="869279.SE15_03350"/>
<evidence type="ECO:0000259" key="4">
    <source>
        <dbReference type="PROSITE" id="PS51000"/>
    </source>
</evidence>
<evidence type="ECO:0000256" key="3">
    <source>
        <dbReference type="ARBA" id="ARBA00023163"/>
    </source>
</evidence>
<dbReference type="PRINTS" id="PR00037">
    <property type="entry name" value="HTHLACR"/>
</dbReference>
<dbReference type="PROSITE" id="PS51000">
    <property type="entry name" value="HTH_DEOR_2"/>
    <property type="match status" value="1"/>
</dbReference>
<evidence type="ECO:0000313" key="5">
    <source>
        <dbReference type="EMBL" id="KPL84207.1"/>
    </source>
</evidence>
<dbReference type="Gene3D" id="3.40.50.1360">
    <property type="match status" value="1"/>
</dbReference>
<keyword evidence="1" id="KW-0805">Transcription regulation</keyword>
<dbReference type="PANTHER" id="PTHR30363">
    <property type="entry name" value="HTH-TYPE TRANSCRIPTIONAL REGULATOR SRLR-RELATED"/>
    <property type="match status" value="1"/>
</dbReference>
<dbReference type="Pfam" id="PF08220">
    <property type="entry name" value="HTH_DeoR"/>
    <property type="match status" value="1"/>
</dbReference>
<dbReference type="InterPro" id="IPR036390">
    <property type="entry name" value="WH_DNA-bd_sf"/>
</dbReference>
<keyword evidence="6" id="KW-1185">Reference proteome</keyword>
<accession>A0A0P6YGW0</accession>
<sequence length="262" mass="28186">MRTNAQKTAFPGPDRQGLILDLINRRQRVSIAEICEAFGISEATARRDLEALDQRGLICKVRGGAIPARRAPAEPPILQRSNQHLEEKQRIARAAAALIQEGETVFLGSGSTVLELARLLRSYNNLTVITNSLPVINELASSGGITLVGLGGVLRSTELSFIGHITEQALSEVRADKVFIGIHAVDVGEGLTNAYLPETLTDRAILKIGREIIVLADHSKCGRVSTARVAPINAVHTLITDTGAPQEFVEALRQVGVRVILA</sequence>
<evidence type="ECO:0000256" key="1">
    <source>
        <dbReference type="ARBA" id="ARBA00023015"/>
    </source>
</evidence>
<dbReference type="RefSeq" id="WP_054520676.1">
    <property type="nucleotide sequence ID" value="NZ_LGKO01000002.1"/>
</dbReference>
<dbReference type="InterPro" id="IPR001034">
    <property type="entry name" value="DeoR_HTH"/>
</dbReference>
<dbReference type="InterPro" id="IPR037171">
    <property type="entry name" value="NagB/RpiA_transferase-like"/>
</dbReference>
<keyword evidence="2" id="KW-0238">DNA-binding</keyword>
<dbReference type="InterPro" id="IPR036388">
    <property type="entry name" value="WH-like_DNA-bd_sf"/>
</dbReference>
<organism evidence="5 6">
    <name type="scientific">Thermanaerothrix daxensis</name>
    <dbReference type="NCBI Taxonomy" id="869279"/>
    <lineage>
        <taxon>Bacteria</taxon>
        <taxon>Bacillati</taxon>
        <taxon>Chloroflexota</taxon>
        <taxon>Anaerolineae</taxon>
        <taxon>Anaerolineales</taxon>
        <taxon>Anaerolineaceae</taxon>
        <taxon>Thermanaerothrix</taxon>
    </lineage>
</organism>
<dbReference type="AlphaFoldDB" id="A0A0P6YGW0"/>
<name>A0A0P6YGW0_9CHLR</name>
<dbReference type="InterPro" id="IPR050313">
    <property type="entry name" value="Carb_Metab_HTH_regulators"/>
</dbReference>
<protein>
    <submittedName>
        <fullName evidence="5">DeoR faimly transcriptional regulator</fullName>
    </submittedName>
</protein>
<dbReference type="SUPFAM" id="SSF46785">
    <property type="entry name" value="Winged helix' DNA-binding domain"/>
    <property type="match status" value="1"/>
</dbReference>
<dbReference type="Proteomes" id="UP000050544">
    <property type="component" value="Unassembled WGS sequence"/>
</dbReference>
<dbReference type="Gene3D" id="1.10.10.10">
    <property type="entry name" value="Winged helix-like DNA-binding domain superfamily/Winged helix DNA-binding domain"/>
    <property type="match status" value="1"/>
</dbReference>
<reference evidence="5 6" key="1">
    <citation type="submission" date="2015-07" db="EMBL/GenBank/DDBJ databases">
        <title>Whole genome sequence of Thermanaerothrix daxensis DSM 23592.</title>
        <authorList>
            <person name="Hemp J."/>
            <person name="Ward L.M."/>
            <person name="Pace L.A."/>
            <person name="Fischer W.W."/>
        </authorList>
    </citation>
    <scope>NUCLEOTIDE SEQUENCE [LARGE SCALE GENOMIC DNA]</scope>
    <source>
        <strain evidence="5 6">GNS-1</strain>
    </source>
</reference>